<feature type="transmembrane region" description="Helical" evidence="1">
    <location>
        <begin position="99"/>
        <end position="122"/>
    </location>
</feature>
<sequence>MISITQVQLVAHMDKKQIQYKKYIQSQALSHQDDHRGLQYFQARFFLFVKGINQIAKPSCEENQQLTKQLIKTEEIGFGIVSACEFIIFNTAVTEYKSVYVPVILSSSLICVLIIITIITFVQKL</sequence>
<reference evidence="2" key="1">
    <citation type="submission" date="2023-06" db="EMBL/GenBank/DDBJ databases">
        <authorList>
            <person name="Kurt Z."/>
        </authorList>
    </citation>
    <scope>NUCLEOTIDE SEQUENCE</scope>
</reference>
<comment type="caution">
    <text evidence="2">The sequence shown here is derived from an EMBL/GenBank/DDBJ whole genome shotgun (WGS) entry which is preliminary data.</text>
</comment>
<name>A0AA86NJ81_9EUKA</name>
<evidence type="ECO:0000313" key="4">
    <source>
        <dbReference type="Proteomes" id="UP001642409"/>
    </source>
</evidence>
<keyword evidence="1" id="KW-1133">Transmembrane helix</keyword>
<accession>A0AA86NJ81</accession>
<gene>
    <name evidence="3" type="ORF">HINF_LOCUS75789</name>
    <name evidence="2" type="ORF">HINF_LOCUS7895</name>
</gene>
<evidence type="ECO:0000313" key="2">
    <source>
        <dbReference type="EMBL" id="CAI9920250.1"/>
    </source>
</evidence>
<keyword evidence="1" id="KW-0472">Membrane</keyword>
<protein>
    <submittedName>
        <fullName evidence="3">Hypothetical_protein</fullName>
    </submittedName>
</protein>
<proteinExistence type="predicted"/>
<keyword evidence="4" id="KW-1185">Reference proteome</keyword>
<dbReference type="Proteomes" id="UP001642409">
    <property type="component" value="Unassembled WGS sequence"/>
</dbReference>
<dbReference type="EMBL" id="CATOUU010000196">
    <property type="protein sequence ID" value="CAI9920250.1"/>
    <property type="molecule type" value="Genomic_DNA"/>
</dbReference>
<organism evidence="2">
    <name type="scientific">Hexamita inflata</name>
    <dbReference type="NCBI Taxonomy" id="28002"/>
    <lineage>
        <taxon>Eukaryota</taxon>
        <taxon>Metamonada</taxon>
        <taxon>Diplomonadida</taxon>
        <taxon>Hexamitidae</taxon>
        <taxon>Hexamitinae</taxon>
        <taxon>Hexamita</taxon>
    </lineage>
</organism>
<evidence type="ECO:0000313" key="3">
    <source>
        <dbReference type="EMBL" id="CAL6110163.1"/>
    </source>
</evidence>
<evidence type="ECO:0000256" key="1">
    <source>
        <dbReference type="SAM" id="Phobius"/>
    </source>
</evidence>
<reference evidence="3 4" key="2">
    <citation type="submission" date="2024-07" db="EMBL/GenBank/DDBJ databases">
        <authorList>
            <person name="Akdeniz Z."/>
        </authorList>
    </citation>
    <scope>NUCLEOTIDE SEQUENCE [LARGE SCALE GENOMIC DNA]</scope>
</reference>
<dbReference type="EMBL" id="CAXDID020000682">
    <property type="protein sequence ID" value="CAL6110163.1"/>
    <property type="molecule type" value="Genomic_DNA"/>
</dbReference>
<keyword evidence="1" id="KW-0812">Transmembrane</keyword>
<dbReference type="AlphaFoldDB" id="A0AA86NJ81"/>